<feature type="signal peptide" evidence="1">
    <location>
        <begin position="1"/>
        <end position="18"/>
    </location>
</feature>
<dbReference type="InterPro" id="IPR045702">
    <property type="entry name" value="DUF6060"/>
</dbReference>
<feature type="chain" id="PRO_5042933552" description="Lipoprotein" evidence="1">
    <location>
        <begin position="19"/>
        <end position="159"/>
    </location>
</feature>
<dbReference type="PROSITE" id="PS51257">
    <property type="entry name" value="PROKAR_LIPOPROTEIN"/>
    <property type="match status" value="1"/>
</dbReference>
<reference evidence="2" key="1">
    <citation type="journal article" date="2023" name="Mol. Phylogenet. Evol.">
        <title>Genome-scale phylogeny and comparative genomics of the fungal order Sordariales.</title>
        <authorList>
            <person name="Hensen N."/>
            <person name="Bonometti L."/>
            <person name="Westerberg I."/>
            <person name="Brannstrom I.O."/>
            <person name="Guillou S."/>
            <person name="Cros-Aarteil S."/>
            <person name="Calhoun S."/>
            <person name="Haridas S."/>
            <person name="Kuo A."/>
            <person name="Mondo S."/>
            <person name="Pangilinan J."/>
            <person name="Riley R."/>
            <person name="LaButti K."/>
            <person name="Andreopoulos B."/>
            <person name="Lipzen A."/>
            <person name="Chen C."/>
            <person name="Yan M."/>
            <person name="Daum C."/>
            <person name="Ng V."/>
            <person name="Clum A."/>
            <person name="Steindorff A."/>
            <person name="Ohm R.A."/>
            <person name="Martin F."/>
            <person name="Silar P."/>
            <person name="Natvig D.O."/>
            <person name="Lalanne C."/>
            <person name="Gautier V."/>
            <person name="Ament-Velasquez S.L."/>
            <person name="Kruys A."/>
            <person name="Hutchinson M.I."/>
            <person name="Powell A.J."/>
            <person name="Barry K."/>
            <person name="Miller A.N."/>
            <person name="Grigoriev I.V."/>
            <person name="Debuchy R."/>
            <person name="Gladieux P."/>
            <person name="Hiltunen Thoren M."/>
            <person name="Johannesson H."/>
        </authorList>
    </citation>
    <scope>NUCLEOTIDE SEQUENCE</scope>
    <source>
        <strain evidence="2">PSN293</strain>
    </source>
</reference>
<protein>
    <recommendedName>
        <fullName evidence="4">Lipoprotein</fullName>
    </recommendedName>
</protein>
<comment type="caution">
    <text evidence="2">The sequence shown here is derived from an EMBL/GenBank/DDBJ whole genome shotgun (WGS) entry which is preliminary data.</text>
</comment>
<organism evidence="2 3">
    <name type="scientific">Rhypophila decipiens</name>
    <dbReference type="NCBI Taxonomy" id="261697"/>
    <lineage>
        <taxon>Eukaryota</taxon>
        <taxon>Fungi</taxon>
        <taxon>Dikarya</taxon>
        <taxon>Ascomycota</taxon>
        <taxon>Pezizomycotina</taxon>
        <taxon>Sordariomycetes</taxon>
        <taxon>Sordariomycetidae</taxon>
        <taxon>Sordariales</taxon>
        <taxon>Naviculisporaceae</taxon>
        <taxon>Rhypophila</taxon>
    </lineage>
</organism>
<accession>A0AAN6Y0T9</accession>
<evidence type="ECO:0000313" key="2">
    <source>
        <dbReference type="EMBL" id="KAK4209281.1"/>
    </source>
</evidence>
<gene>
    <name evidence="2" type="ORF">QBC37DRAFT_324190</name>
</gene>
<keyword evidence="3" id="KW-1185">Reference proteome</keyword>
<dbReference type="AlphaFoldDB" id="A0AAN6Y0T9"/>
<sequence>MRHTLILLGVSLLPFTYGCDVWQDGSYALATDNPEPYFKTFDTIIISATIGPFPKGFVSTATYDETIEVSTGFELSTGDPLVIISTSLSIPFSRPETKGRQYAFTYRAGVIGRIGFTPVFVCTKGTLTGCDGSVSNGTETCAPWKIGGVVQGDYTWVQS</sequence>
<proteinExistence type="predicted"/>
<dbReference type="EMBL" id="MU858210">
    <property type="protein sequence ID" value="KAK4209281.1"/>
    <property type="molecule type" value="Genomic_DNA"/>
</dbReference>
<evidence type="ECO:0000313" key="3">
    <source>
        <dbReference type="Proteomes" id="UP001301769"/>
    </source>
</evidence>
<keyword evidence="1" id="KW-0732">Signal</keyword>
<name>A0AAN6Y0T9_9PEZI</name>
<evidence type="ECO:0008006" key="4">
    <source>
        <dbReference type="Google" id="ProtNLM"/>
    </source>
</evidence>
<evidence type="ECO:0000256" key="1">
    <source>
        <dbReference type="SAM" id="SignalP"/>
    </source>
</evidence>
<dbReference type="Proteomes" id="UP001301769">
    <property type="component" value="Unassembled WGS sequence"/>
</dbReference>
<reference evidence="2" key="2">
    <citation type="submission" date="2023-05" db="EMBL/GenBank/DDBJ databases">
        <authorList>
            <consortium name="Lawrence Berkeley National Laboratory"/>
            <person name="Steindorff A."/>
            <person name="Hensen N."/>
            <person name="Bonometti L."/>
            <person name="Westerberg I."/>
            <person name="Brannstrom I.O."/>
            <person name="Guillou S."/>
            <person name="Cros-Aarteil S."/>
            <person name="Calhoun S."/>
            <person name="Haridas S."/>
            <person name="Kuo A."/>
            <person name="Mondo S."/>
            <person name="Pangilinan J."/>
            <person name="Riley R."/>
            <person name="Labutti K."/>
            <person name="Andreopoulos B."/>
            <person name="Lipzen A."/>
            <person name="Chen C."/>
            <person name="Yanf M."/>
            <person name="Daum C."/>
            <person name="Ng V."/>
            <person name="Clum A."/>
            <person name="Ohm R."/>
            <person name="Martin F."/>
            <person name="Silar P."/>
            <person name="Natvig D."/>
            <person name="Lalanne C."/>
            <person name="Gautier V."/>
            <person name="Ament-Velasquez S.L."/>
            <person name="Kruys A."/>
            <person name="Hutchinson M.I."/>
            <person name="Powell A.J."/>
            <person name="Barry K."/>
            <person name="Miller A.N."/>
            <person name="Grigoriev I.V."/>
            <person name="Debuchy R."/>
            <person name="Gladieux P."/>
            <person name="Thoren M.H."/>
            <person name="Johannesson H."/>
        </authorList>
    </citation>
    <scope>NUCLEOTIDE SEQUENCE</scope>
    <source>
        <strain evidence="2">PSN293</strain>
    </source>
</reference>
<dbReference type="Pfam" id="PF19535">
    <property type="entry name" value="DUF6060"/>
    <property type="match status" value="1"/>
</dbReference>